<dbReference type="Proteomes" id="UP000251995">
    <property type="component" value="Chromosome"/>
</dbReference>
<feature type="domain" description="N-acetyltransferase" evidence="1">
    <location>
        <begin position="139"/>
        <end position="277"/>
    </location>
</feature>
<proteinExistence type="predicted"/>
<dbReference type="InterPro" id="IPR025289">
    <property type="entry name" value="DUF4081"/>
</dbReference>
<dbReference type="InterPro" id="IPR016794">
    <property type="entry name" value="UCP21603_acetyltransf"/>
</dbReference>
<sequence>MGTRIRVLDDTDLPAARELASADPLTNVFLLSRMSEGGLDRSRLGCPVHGAWQGRELVGMLHAGANLVPCGEPGAVAQLASHVGPWRRSSSIMGRSDLVMGLHAELSRRWGHPWSRTREIRAHQPLLVLDGEPAITPDPRVRRIDDADFDSYFRAAVAMYTEEVGVSPIDPTHSYRRHMRQLVRRGQCFGIVEDGQVRWKSDIGVAWRDVCQIQGVWLDPALRGHGASARAMAGVARLCRRRHSTVSLYVNDFNTRALRMYRQVGFRDAGEMATVLY</sequence>
<dbReference type="GO" id="GO:0035447">
    <property type="term" value="F:mycothiol synthase activity"/>
    <property type="evidence" value="ECO:0007669"/>
    <property type="project" value="UniProtKB-EC"/>
</dbReference>
<accession>A0A344UT73</accession>
<dbReference type="RefSeq" id="WP_114044467.1">
    <property type="nucleotide sequence ID" value="NZ_CP025198.1"/>
</dbReference>
<organism evidence="2 3">
    <name type="scientific">Acidipropionibacterium virtanenii</name>
    <dbReference type="NCBI Taxonomy" id="2057246"/>
    <lineage>
        <taxon>Bacteria</taxon>
        <taxon>Bacillati</taxon>
        <taxon>Actinomycetota</taxon>
        <taxon>Actinomycetes</taxon>
        <taxon>Propionibacteriales</taxon>
        <taxon>Propionibacteriaceae</taxon>
        <taxon>Acidipropionibacterium</taxon>
    </lineage>
</organism>
<dbReference type="SUPFAM" id="SSF55729">
    <property type="entry name" value="Acyl-CoA N-acyltransferases (Nat)"/>
    <property type="match status" value="1"/>
</dbReference>
<dbReference type="Pfam" id="PF13312">
    <property type="entry name" value="DUF4081"/>
    <property type="match status" value="1"/>
</dbReference>
<dbReference type="OrthoDB" id="5241264at2"/>
<reference evidence="2 3" key="1">
    <citation type="submission" date="2017-12" db="EMBL/GenBank/DDBJ databases">
        <title>The whole genome sequence of the Acidipropionibacterium virtanenii sp. nov. type strain JS278.</title>
        <authorList>
            <person name="Laine P."/>
            <person name="Deptula P."/>
            <person name="Varmanen P."/>
            <person name="Auvinen P."/>
        </authorList>
    </citation>
    <scope>NUCLEOTIDE SEQUENCE [LARGE SCALE GENOMIC DNA]</scope>
    <source>
        <strain evidence="2 3">JS278</strain>
    </source>
</reference>
<dbReference type="PROSITE" id="PS51186">
    <property type="entry name" value="GNAT"/>
    <property type="match status" value="1"/>
</dbReference>
<evidence type="ECO:0000313" key="3">
    <source>
        <dbReference type="Proteomes" id="UP000251995"/>
    </source>
</evidence>
<dbReference type="Gene3D" id="3.40.630.30">
    <property type="match status" value="1"/>
</dbReference>
<dbReference type="KEGG" id="acij:JS278_01295"/>
<keyword evidence="2" id="KW-0012">Acyltransferase</keyword>
<dbReference type="PIRSF" id="PIRSF021603">
    <property type="entry name" value="UCP21603_acetyltransf"/>
    <property type="match status" value="1"/>
</dbReference>
<dbReference type="InterPro" id="IPR000182">
    <property type="entry name" value="GNAT_dom"/>
</dbReference>
<protein>
    <submittedName>
        <fullName evidence="2">Mycothiol acetyltransferase</fullName>
        <ecNumber evidence="2">2.3.1.189</ecNumber>
    </submittedName>
</protein>
<dbReference type="InterPro" id="IPR016181">
    <property type="entry name" value="Acyl_CoA_acyltransferase"/>
</dbReference>
<dbReference type="AlphaFoldDB" id="A0A344UT73"/>
<gene>
    <name evidence="2" type="primary">mshD_2</name>
    <name evidence="2" type="ORF">JS278_01295</name>
</gene>
<keyword evidence="2" id="KW-0808">Transferase</keyword>
<dbReference type="Pfam" id="PF00583">
    <property type="entry name" value="Acetyltransf_1"/>
    <property type="match status" value="1"/>
</dbReference>
<evidence type="ECO:0000259" key="1">
    <source>
        <dbReference type="PROSITE" id="PS51186"/>
    </source>
</evidence>
<dbReference type="EMBL" id="CP025198">
    <property type="protein sequence ID" value="AXE38471.1"/>
    <property type="molecule type" value="Genomic_DNA"/>
</dbReference>
<keyword evidence="3" id="KW-1185">Reference proteome</keyword>
<dbReference type="EC" id="2.3.1.189" evidence="2"/>
<evidence type="ECO:0000313" key="2">
    <source>
        <dbReference type="EMBL" id="AXE38471.1"/>
    </source>
</evidence>
<name>A0A344UT73_9ACTN</name>